<dbReference type="Proteomes" id="UP000650467">
    <property type="component" value="Unassembled WGS sequence"/>
</dbReference>
<dbReference type="AlphaFoldDB" id="A0A835VXF0"/>
<proteinExistence type="predicted"/>
<keyword evidence="3" id="KW-1185">Reference proteome</keyword>
<gene>
    <name evidence="2" type="ORF">HXX76_008613</name>
</gene>
<evidence type="ECO:0000313" key="2">
    <source>
        <dbReference type="EMBL" id="KAG2432882.1"/>
    </source>
</evidence>
<reference evidence="2" key="1">
    <citation type="journal article" date="2020" name="bioRxiv">
        <title>Comparative genomics of Chlamydomonas.</title>
        <authorList>
            <person name="Craig R.J."/>
            <person name="Hasan A.R."/>
            <person name="Ness R.W."/>
            <person name="Keightley P.D."/>
        </authorList>
    </citation>
    <scope>NUCLEOTIDE SEQUENCE</scope>
    <source>
        <strain evidence="2">SAG 7.73</strain>
    </source>
</reference>
<comment type="caution">
    <text evidence="2">The sequence shown here is derived from an EMBL/GenBank/DDBJ whole genome shotgun (WGS) entry which is preliminary data.</text>
</comment>
<name>A0A835VXF0_CHLIN</name>
<dbReference type="EMBL" id="JAEHOC010000020">
    <property type="protein sequence ID" value="KAG2432882.1"/>
    <property type="molecule type" value="Genomic_DNA"/>
</dbReference>
<feature type="region of interest" description="Disordered" evidence="1">
    <location>
        <begin position="14"/>
        <end position="38"/>
    </location>
</feature>
<organism evidence="2 3">
    <name type="scientific">Chlamydomonas incerta</name>
    <dbReference type="NCBI Taxonomy" id="51695"/>
    <lineage>
        <taxon>Eukaryota</taxon>
        <taxon>Viridiplantae</taxon>
        <taxon>Chlorophyta</taxon>
        <taxon>core chlorophytes</taxon>
        <taxon>Chlorophyceae</taxon>
        <taxon>CS clade</taxon>
        <taxon>Chlamydomonadales</taxon>
        <taxon>Chlamydomonadaceae</taxon>
        <taxon>Chlamydomonas</taxon>
    </lineage>
</organism>
<sequence>MLGRRAAMLAREAGFGRPIGRSPQQMQQSRGMAGGDDDGVHRVNWWDAPANPDIWKKHQLAWWTVAAYTGVYWLVAGGGKKEEAAK</sequence>
<evidence type="ECO:0000313" key="3">
    <source>
        <dbReference type="Proteomes" id="UP000650467"/>
    </source>
</evidence>
<evidence type="ECO:0000256" key="1">
    <source>
        <dbReference type="SAM" id="MobiDB-lite"/>
    </source>
</evidence>
<protein>
    <submittedName>
        <fullName evidence="2">Uncharacterized protein</fullName>
    </submittedName>
</protein>
<dbReference type="OrthoDB" id="537257at2759"/>
<accession>A0A835VXF0</accession>
<dbReference type="PANTHER" id="PTHR35292:SF13">
    <property type="entry name" value="OS03G0581800 PROTEIN"/>
    <property type="match status" value="1"/>
</dbReference>
<dbReference type="PANTHER" id="PTHR35292">
    <property type="entry name" value="EXPRESSED PROTEIN"/>
    <property type="match status" value="1"/>
</dbReference>